<dbReference type="GeneID" id="89933130"/>
<comment type="caution">
    <text evidence="2">The sequence shown here is derived from an EMBL/GenBank/DDBJ whole genome shotgun (WGS) entry which is preliminary data.</text>
</comment>
<reference evidence="2" key="1">
    <citation type="journal article" date="2023" name="Mol. Phylogenet. Evol.">
        <title>Genome-scale phylogeny and comparative genomics of the fungal order Sordariales.</title>
        <authorList>
            <person name="Hensen N."/>
            <person name="Bonometti L."/>
            <person name="Westerberg I."/>
            <person name="Brannstrom I.O."/>
            <person name="Guillou S."/>
            <person name="Cros-Aarteil S."/>
            <person name="Calhoun S."/>
            <person name="Haridas S."/>
            <person name="Kuo A."/>
            <person name="Mondo S."/>
            <person name="Pangilinan J."/>
            <person name="Riley R."/>
            <person name="LaButti K."/>
            <person name="Andreopoulos B."/>
            <person name="Lipzen A."/>
            <person name="Chen C."/>
            <person name="Yan M."/>
            <person name="Daum C."/>
            <person name="Ng V."/>
            <person name="Clum A."/>
            <person name="Steindorff A."/>
            <person name="Ohm R.A."/>
            <person name="Martin F."/>
            <person name="Silar P."/>
            <person name="Natvig D.O."/>
            <person name="Lalanne C."/>
            <person name="Gautier V."/>
            <person name="Ament-Velasquez S.L."/>
            <person name="Kruys A."/>
            <person name="Hutchinson M.I."/>
            <person name="Powell A.J."/>
            <person name="Barry K."/>
            <person name="Miller A.N."/>
            <person name="Grigoriev I.V."/>
            <person name="Debuchy R."/>
            <person name="Gladieux P."/>
            <person name="Hiltunen Thoren M."/>
            <person name="Johannesson H."/>
        </authorList>
    </citation>
    <scope>NUCLEOTIDE SEQUENCE</scope>
    <source>
        <strain evidence="2">CBS 508.74</strain>
    </source>
</reference>
<protein>
    <submittedName>
        <fullName evidence="2">Uncharacterized protein</fullName>
    </submittedName>
</protein>
<dbReference type="RefSeq" id="XP_064674043.1">
    <property type="nucleotide sequence ID" value="XM_064809007.1"/>
</dbReference>
<sequence>MEMPDRGKLLRWRPPIGTDPTSTQIEPCYNVCMAHGTKATDNGRILLPSAGWQSHGSLINTLREFGRRHLRAIRAPRIIQVNPKISISTAKQPFYQRENGARLYCIRTSTESLELKRRTHPGHRPCSSSTIQIMPGAAPMISTSDGFLFSLILHILQSTVRIRRAHLRSRNRVPGSRPPAWRQGATRPGLIESTPPAFTLHLTELALVLRLMQ</sequence>
<gene>
    <name evidence="2" type="ORF">N656DRAFT_252569</name>
</gene>
<dbReference type="EMBL" id="MU853333">
    <property type="protein sequence ID" value="KAK4116473.1"/>
    <property type="molecule type" value="Genomic_DNA"/>
</dbReference>
<dbReference type="Proteomes" id="UP001302812">
    <property type="component" value="Unassembled WGS sequence"/>
</dbReference>
<organism evidence="2 3">
    <name type="scientific">Canariomyces notabilis</name>
    <dbReference type="NCBI Taxonomy" id="2074819"/>
    <lineage>
        <taxon>Eukaryota</taxon>
        <taxon>Fungi</taxon>
        <taxon>Dikarya</taxon>
        <taxon>Ascomycota</taxon>
        <taxon>Pezizomycotina</taxon>
        <taxon>Sordariomycetes</taxon>
        <taxon>Sordariomycetidae</taxon>
        <taxon>Sordariales</taxon>
        <taxon>Chaetomiaceae</taxon>
        <taxon>Canariomyces</taxon>
    </lineage>
</organism>
<proteinExistence type="predicted"/>
<evidence type="ECO:0000313" key="2">
    <source>
        <dbReference type="EMBL" id="KAK4116473.1"/>
    </source>
</evidence>
<evidence type="ECO:0000256" key="1">
    <source>
        <dbReference type="SAM" id="MobiDB-lite"/>
    </source>
</evidence>
<feature type="region of interest" description="Disordered" evidence="1">
    <location>
        <begin position="169"/>
        <end position="188"/>
    </location>
</feature>
<dbReference type="AlphaFoldDB" id="A0AAN6TL68"/>
<accession>A0AAN6TL68</accession>
<keyword evidence="3" id="KW-1185">Reference proteome</keyword>
<name>A0AAN6TL68_9PEZI</name>
<evidence type="ECO:0000313" key="3">
    <source>
        <dbReference type="Proteomes" id="UP001302812"/>
    </source>
</evidence>
<reference evidence="2" key="2">
    <citation type="submission" date="2023-05" db="EMBL/GenBank/DDBJ databases">
        <authorList>
            <consortium name="Lawrence Berkeley National Laboratory"/>
            <person name="Steindorff A."/>
            <person name="Hensen N."/>
            <person name="Bonometti L."/>
            <person name="Westerberg I."/>
            <person name="Brannstrom I.O."/>
            <person name="Guillou S."/>
            <person name="Cros-Aarteil S."/>
            <person name="Calhoun S."/>
            <person name="Haridas S."/>
            <person name="Kuo A."/>
            <person name="Mondo S."/>
            <person name="Pangilinan J."/>
            <person name="Riley R."/>
            <person name="Labutti K."/>
            <person name="Andreopoulos B."/>
            <person name="Lipzen A."/>
            <person name="Chen C."/>
            <person name="Yanf M."/>
            <person name="Daum C."/>
            <person name="Ng V."/>
            <person name="Clum A."/>
            <person name="Ohm R."/>
            <person name="Martin F."/>
            <person name="Silar P."/>
            <person name="Natvig D."/>
            <person name="Lalanne C."/>
            <person name="Gautier V."/>
            <person name="Ament-Velasquez S.L."/>
            <person name="Kruys A."/>
            <person name="Hutchinson M.I."/>
            <person name="Powell A.J."/>
            <person name="Barry K."/>
            <person name="Miller A.N."/>
            <person name="Grigoriev I.V."/>
            <person name="Debuchy R."/>
            <person name="Gladieux P."/>
            <person name="Thoren M.H."/>
            <person name="Johannesson H."/>
        </authorList>
    </citation>
    <scope>NUCLEOTIDE SEQUENCE</scope>
    <source>
        <strain evidence="2">CBS 508.74</strain>
    </source>
</reference>